<dbReference type="Pfam" id="PF04230">
    <property type="entry name" value="PS_pyruv_trans"/>
    <property type="match status" value="1"/>
</dbReference>
<dbReference type="Proteomes" id="UP000718821">
    <property type="component" value="Unassembled WGS sequence"/>
</dbReference>
<dbReference type="InterPro" id="IPR007345">
    <property type="entry name" value="Polysacch_pyruvyl_Trfase"/>
</dbReference>
<evidence type="ECO:0000259" key="1">
    <source>
        <dbReference type="Pfam" id="PF04230"/>
    </source>
</evidence>
<organism evidence="2 3">
    <name type="scientific">Bifidobacterium pullorum subsp. saeculare</name>
    <dbReference type="NCBI Taxonomy" id="78257"/>
    <lineage>
        <taxon>Bacteria</taxon>
        <taxon>Bacillati</taxon>
        <taxon>Actinomycetota</taxon>
        <taxon>Actinomycetes</taxon>
        <taxon>Bifidobacteriales</taxon>
        <taxon>Bifidobacteriaceae</taxon>
        <taxon>Bifidobacterium</taxon>
    </lineage>
</organism>
<dbReference type="RefSeq" id="WP_204468551.1">
    <property type="nucleotide sequence ID" value="NZ_JACLYU010000006.1"/>
</dbReference>
<dbReference type="AlphaFoldDB" id="A0A938WXF8"/>
<protein>
    <submittedName>
        <fullName evidence="2">Polysaccharide pyruvyl transferase family protein</fullName>
    </submittedName>
</protein>
<name>A0A938WXF8_9BIFI</name>
<dbReference type="EMBL" id="JACLYU010000006">
    <property type="protein sequence ID" value="MBM6699641.1"/>
    <property type="molecule type" value="Genomic_DNA"/>
</dbReference>
<feature type="domain" description="Polysaccharide pyruvyl transferase" evidence="1">
    <location>
        <begin position="42"/>
        <end position="287"/>
    </location>
</feature>
<evidence type="ECO:0000313" key="3">
    <source>
        <dbReference type="Proteomes" id="UP000718821"/>
    </source>
</evidence>
<reference evidence="2" key="2">
    <citation type="journal article" date="2021" name="Sci. Rep.">
        <title>The distribution of antibiotic resistance genes in chicken gut microbiota commensals.</title>
        <authorList>
            <person name="Juricova H."/>
            <person name="Matiasovicova J."/>
            <person name="Kubasova T."/>
            <person name="Cejkova D."/>
            <person name="Rychlik I."/>
        </authorList>
    </citation>
    <scope>NUCLEOTIDE SEQUENCE</scope>
    <source>
        <strain evidence="2">An836</strain>
    </source>
</reference>
<gene>
    <name evidence="2" type="ORF">H7U32_04795</name>
</gene>
<comment type="caution">
    <text evidence="2">The sequence shown here is derived from an EMBL/GenBank/DDBJ whole genome shotgun (WGS) entry which is preliminary data.</text>
</comment>
<dbReference type="GO" id="GO:0016740">
    <property type="term" value="F:transferase activity"/>
    <property type="evidence" value="ECO:0007669"/>
    <property type="project" value="UniProtKB-KW"/>
</dbReference>
<proteinExistence type="predicted"/>
<keyword evidence="2" id="KW-0808">Transferase</keyword>
<accession>A0A938WXF8</accession>
<sequence>MRFIRKSISVIEREIELSKLVHDMRNSVGHNIFVFGSPYHSNLGDQAQSYCIERWASTNYPGHRVWVLDTMLLTFHDYQLLKSIRNIIAPTDRIFLHSGYHTTDLYMLEEKMQRKVVTMFPDMRVVILPQTIYYQNPSQLEQAKIIYNAHPDLHLLCRDDVSYETALQEFPDCHPAMFPDIVTTMIGAKLYTHPRKGIFLCVRNDKEAFYSKTRMEQLRDDLASIDDVTVGDTTVDIPAKEIIAHRGEVLEKTWDDYSKYRLIVTDRYHGTIFSLVAGTPVLVLSSSDHKLSSGVKWFPPEFSDYVKYIPDIDDVPDEARRVYSKKLDYVLPPYFQDKYYSKLKQLIVD</sequence>
<reference evidence="2" key="1">
    <citation type="submission" date="2020-08" db="EMBL/GenBank/DDBJ databases">
        <authorList>
            <person name="Cejkova D."/>
            <person name="Kubasova T."/>
            <person name="Jahodarova E."/>
            <person name="Rychlik I."/>
        </authorList>
    </citation>
    <scope>NUCLEOTIDE SEQUENCE</scope>
    <source>
        <strain evidence="2">An836</strain>
    </source>
</reference>
<evidence type="ECO:0000313" key="2">
    <source>
        <dbReference type="EMBL" id="MBM6699641.1"/>
    </source>
</evidence>
<keyword evidence="3" id="KW-1185">Reference proteome</keyword>